<comment type="caution">
    <text evidence="2">The sequence shown here is derived from an EMBL/GenBank/DDBJ whole genome shotgun (WGS) entry which is preliminary data.</text>
</comment>
<name>A0AAV7V1D1_PLEWA</name>
<evidence type="ECO:0000256" key="1">
    <source>
        <dbReference type="SAM" id="MobiDB-lite"/>
    </source>
</evidence>
<sequence>MQKMSHGVKIVVDEISCWKAPTSLGYGKNAFFIKMPLDGPRRDLGASTLCEEEEGALSTLESTQDVSQHPQKLQDLSSTKVQNLVEAAQRKKVPRRRSTTQRVECRRVECWGPGPDIAVGERCRCPREFVRPSGSGQCSESSEVAGTGRMRRCAGSLSLETGR</sequence>
<organism evidence="2 3">
    <name type="scientific">Pleurodeles waltl</name>
    <name type="common">Iberian ribbed newt</name>
    <dbReference type="NCBI Taxonomy" id="8319"/>
    <lineage>
        <taxon>Eukaryota</taxon>
        <taxon>Metazoa</taxon>
        <taxon>Chordata</taxon>
        <taxon>Craniata</taxon>
        <taxon>Vertebrata</taxon>
        <taxon>Euteleostomi</taxon>
        <taxon>Amphibia</taxon>
        <taxon>Batrachia</taxon>
        <taxon>Caudata</taxon>
        <taxon>Salamandroidea</taxon>
        <taxon>Salamandridae</taxon>
        <taxon>Pleurodelinae</taxon>
        <taxon>Pleurodeles</taxon>
    </lineage>
</organism>
<feature type="compositionally biased region" description="Polar residues" evidence="1">
    <location>
        <begin position="134"/>
        <end position="144"/>
    </location>
</feature>
<dbReference type="Proteomes" id="UP001066276">
    <property type="component" value="Chromosome 2_2"/>
</dbReference>
<protein>
    <submittedName>
        <fullName evidence="2">Uncharacterized protein</fullName>
    </submittedName>
</protein>
<dbReference type="AlphaFoldDB" id="A0AAV7V1D1"/>
<evidence type="ECO:0000313" key="3">
    <source>
        <dbReference type="Proteomes" id="UP001066276"/>
    </source>
</evidence>
<proteinExistence type="predicted"/>
<reference evidence="2" key="1">
    <citation type="journal article" date="2022" name="bioRxiv">
        <title>Sequencing and chromosome-scale assembly of the giantPleurodeles waltlgenome.</title>
        <authorList>
            <person name="Brown T."/>
            <person name="Elewa A."/>
            <person name="Iarovenko S."/>
            <person name="Subramanian E."/>
            <person name="Araus A.J."/>
            <person name="Petzold A."/>
            <person name="Susuki M."/>
            <person name="Suzuki K.-i.T."/>
            <person name="Hayashi T."/>
            <person name="Toyoda A."/>
            <person name="Oliveira C."/>
            <person name="Osipova E."/>
            <person name="Leigh N.D."/>
            <person name="Simon A."/>
            <person name="Yun M.H."/>
        </authorList>
    </citation>
    <scope>NUCLEOTIDE SEQUENCE</scope>
    <source>
        <strain evidence="2">20211129_DDA</strain>
        <tissue evidence="2">Liver</tissue>
    </source>
</reference>
<feature type="region of interest" description="Disordered" evidence="1">
    <location>
        <begin position="130"/>
        <end position="163"/>
    </location>
</feature>
<accession>A0AAV7V1D1</accession>
<dbReference type="EMBL" id="JANPWB010000004">
    <property type="protein sequence ID" value="KAJ1195213.1"/>
    <property type="molecule type" value="Genomic_DNA"/>
</dbReference>
<keyword evidence="3" id="KW-1185">Reference proteome</keyword>
<gene>
    <name evidence="2" type="ORF">NDU88_004494</name>
</gene>
<evidence type="ECO:0000313" key="2">
    <source>
        <dbReference type="EMBL" id="KAJ1195213.1"/>
    </source>
</evidence>